<sequence length="145" mass="15035">MSASAEQVARLLRACDAGFVPPLSARVDIDAYAAKLAAQATLVEAWDGDALAGLVAIYCNNHDTGIAYVSNVSVAPAHTRRGIAGRLLGEALARARAAGMRGAALAVHDANAAALALYRKHGFMPAVASGPELRMELAFTSEHPQ</sequence>
<evidence type="ECO:0000256" key="2">
    <source>
        <dbReference type="ARBA" id="ARBA00023315"/>
    </source>
</evidence>
<dbReference type="Pfam" id="PF00583">
    <property type="entry name" value="Acetyltransf_1"/>
    <property type="match status" value="1"/>
</dbReference>
<dbReference type="InterPro" id="IPR016181">
    <property type="entry name" value="Acyl_CoA_acyltransferase"/>
</dbReference>
<dbReference type="PANTHER" id="PTHR43877:SF5">
    <property type="entry name" value="BLL8307 PROTEIN"/>
    <property type="match status" value="1"/>
</dbReference>
<feature type="domain" description="N-acetyltransferase" evidence="3">
    <location>
        <begin position="1"/>
        <end position="140"/>
    </location>
</feature>
<dbReference type="InterPro" id="IPR050832">
    <property type="entry name" value="Bact_Acetyltransf"/>
</dbReference>
<organism evidence="4 5">
    <name type="scientific">Massilia oculi</name>
    <dbReference type="NCBI Taxonomy" id="945844"/>
    <lineage>
        <taxon>Bacteria</taxon>
        <taxon>Pseudomonadati</taxon>
        <taxon>Pseudomonadota</taxon>
        <taxon>Betaproteobacteria</taxon>
        <taxon>Burkholderiales</taxon>
        <taxon>Oxalobacteraceae</taxon>
        <taxon>Telluria group</taxon>
        <taxon>Massilia</taxon>
    </lineage>
</organism>
<dbReference type="SUPFAM" id="SSF55729">
    <property type="entry name" value="Acyl-CoA N-acyltransferases (Nat)"/>
    <property type="match status" value="1"/>
</dbReference>
<keyword evidence="2" id="KW-0012">Acyltransferase</keyword>
<dbReference type="Gene3D" id="3.40.630.30">
    <property type="match status" value="1"/>
</dbReference>
<dbReference type="Proteomes" id="UP000245820">
    <property type="component" value="Chromosome"/>
</dbReference>
<evidence type="ECO:0000259" key="3">
    <source>
        <dbReference type="PROSITE" id="PS51186"/>
    </source>
</evidence>
<proteinExistence type="predicted"/>
<name>A0A2S2DG69_9BURK</name>
<keyword evidence="1 4" id="KW-0808">Transferase</keyword>
<dbReference type="InterPro" id="IPR000182">
    <property type="entry name" value="GNAT_dom"/>
</dbReference>
<evidence type="ECO:0000313" key="5">
    <source>
        <dbReference type="Proteomes" id="UP000245820"/>
    </source>
</evidence>
<keyword evidence="5" id="KW-1185">Reference proteome</keyword>
<dbReference type="OrthoDB" id="8708169at2"/>
<dbReference type="KEGG" id="mtim:DIR46_07810"/>
<dbReference type="GO" id="GO:0016747">
    <property type="term" value="F:acyltransferase activity, transferring groups other than amino-acyl groups"/>
    <property type="evidence" value="ECO:0007669"/>
    <property type="project" value="InterPro"/>
</dbReference>
<dbReference type="AlphaFoldDB" id="A0A2S2DG69"/>
<protein>
    <submittedName>
        <fullName evidence="4">N-acetyltransferase</fullName>
    </submittedName>
</protein>
<gene>
    <name evidence="4" type="ORF">DIR46_07810</name>
</gene>
<dbReference type="PROSITE" id="PS51186">
    <property type="entry name" value="GNAT"/>
    <property type="match status" value="1"/>
</dbReference>
<evidence type="ECO:0000313" key="4">
    <source>
        <dbReference type="EMBL" id="AWL04350.1"/>
    </source>
</evidence>
<reference evidence="4 5" key="1">
    <citation type="submission" date="2018-05" db="EMBL/GenBank/DDBJ databases">
        <title>Complete genome sequence of Massilia oculi sp. nov. CCUG 43427T (=DSM 26321T), the type strain of M. oculi, and comparison with genome sequences of other Massilia strains.</title>
        <authorList>
            <person name="Zhu B."/>
        </authorList>
    </citation>
    <scope>NUCLEOTIDE SEQUENCE [LARGE SCALE GENOMIC DNA]</scope>
    <source>
        <strain evidence="4 5">CCUG 43427</strain>
    </source>
</reference>
<evidence type="ECO:0000256" key="1">
    <source>
        <dbReference type="ARBA" id="ARBA00022679"/>
    </source>
</evidence>
<dbReference type="EMBL" id="CP029343">
    <property type="protein sequence ID" value="AWL04350.1"/>
    <property type="molecule type" value="Genomic_DNA"/>
</dbReference>
<dbReference type="PANTHER" id="PTHR43877">
    <property type="entry name" value="AMINOALKYLPHOSPHONATE N-ACETYLTRANSFERASE-RELATED-RELATED"/>
    <property type="match status" value="1"/>
</dbReference>
<dbReference type="RefSeq" id="WP_109344735.1">
    <property type="nucleotide sequence ID" value="NZ_CP029343.1"/>
</dbReference>
<accession>A0A2S2DG69</accession>
<dbReference type="CDD" id="cd04301">
    <property type="entry name" value="NAT_SF"/>
    <property type="match status" value="1"/>
</dbReference>